<dbReference type="AlphaFoldDB" id="A0A3M2L7D2"/>
<evidence type="ECO:0000259" key="2">
    <source>
        <dbReference type="Pfam" id="PF06722"/>
    </source>
</evidence>
<dbReference type="PANTHER" id="PTHR48050">
    <property type="entry name" value="STEROL 3-BETA-GLUCOSYLTRANSFERASE"/>
    <property type="match status" value="1"/>
</dbReference>
<dbReference type="FunFam" id="3.40.50.2000:FF:000009">
    <property type="entry name" value="Sterol 3-beta-glucosyltransferase UGT80A2"/>
    <property type="match status" value="1"/>
</dbReference>
<reference evidence="3 4" key="1">
    <citation type="submission" date="2018-10" db="EMBL/GenBank/DDBJ databases">
        <title>Isolation from cow dung.</title>
        <authorList>
            <person name="Ling L."/>
        </authorList>
    </citation>
    <scope>NUCLEOTIDE SEQUENCE [LARGE SCALE GENOMIC DNA]</scope>
    <source>
        <strain evidence="3 4">NEAU-LL90</strain>
    </source>
</reference>
<dbReference type="GO" id="GO:0016758">
    <property type="term" value="F:hexosyltransferase activity"/>
    <property type="evidence" value="ECO:0007669"/>
    <property type="project" value="InterPro"/>
</dbReference>
<dbReference type="Pfam" id="PF06722">
    <property type="entry name" value="EryCIII-like_C"/>
    <property type="match status" value="1"/>
</dbReference>
<dbReference type="CDD" id="cd03784">
    <property type="entry name" value="GT1_Gtf-like"/>
    <property type="match status" value="1"/>
</dbReference>
<organism evidence="3 4">
    <name type="scientific">Nocardia stercoris</name>
    <dbReference type="NCBI Taxonomy" id="2483361"/>
    <lineage>
        <taxon>Bacteria</taxon>
        <taxon>Bacillati</taxon>
        <taxon>Actinomycetota</taxon>
        <taxon>Actinomycetes</taxon>
        <taxon>Mycobacteriales</taxon>
        <taxon>Nocardiaceae</taxon>
        <taxon>Nocardia</taxon>
    </lineage>
</organism>
<evidence type="ECO:0000313" key="3">
    <source>
        <dbReference type="EMBL" id="RMI32630.1"/>
    </source>
</evidence>
<sequence>MKALLVFGGSRGDVQPGVLVAKELMRRGHEVQLAVPPNFVEFAAENGVTAAGCGMDTRVSLHSDTEIGNVGPIARLRSLREQSHHGFDTMAADLLALDSDADLVVGGLVDEEVARGVAARIGAPAFAVLHFYPVRPSRTVAVLPNDFGTRIPGALNKAAWKLGLGVRALDIKGQVDRLEAGRPAPAELAIQVYDDKLFPGLRQEWGGRNPFVGFVTPPAGYRVADEDTELTRWLDAGSAPVYVGFGSMPIPDLGATVDQIQTACRRFGRRMLFVGGWNEVEDTCSGDVAMVRSVDHATVLPRCAAVVHHGGAGTTAAALRAGVPSVVCSFLGDQKYWGHCLRELKIGAVMSFSRLSAATMTAALEEVLAPECAERAARFAVDFEDDGAPKTVDLLERFVAENVPARKVSG</sequence>
<dbReference type="GO" id="GO:0008194">
    <property type="term" value="F:UDP-glycosyltransferase activity"/>
    <property type="evidence" value="ECO:0007669"/>
    <property type="project" value="InterPro"/>
</dbReference>
<dbReference type="InterPro" id="IPR004276">
    <property type="entry name" value="GlycoTrans_28_N"/>
</dbReference>
<dbReference type="InterPro" id="IPR010610">
    <property type="entry name" value="EryCIII-like_C"/>
</dbReference>
<dbReference type="GO" id="GO:0033072">
    <property type="term" value="P:vancomycin biosynthetic process"/>
    <property type="evidence" value="ECO:0007669"/>
    <property type="project" value="UniProtKB-ARBA"/>
</dbReference>
<evidence type="ECO:0000259" key="1">
    <source>
        <dbReference type="Pfam" id="PF03033"/>
    </source>
</evidence>
<dbReference type="SUPFAM" id="SSF53756">
    <property type="entry name" value="UDP-Glycosyltransferase/glycogen phosphorylase"/>
    <property type="match status" value="1"/>
</dbReference>
<evidence type="ECO:0000313" key="4">
    <source>
        <dbReference type="Proteomes" id="UP000279275"/>
    </source>
</evidence>
<feature type="domain" description="Erythromycin biosynthesis protein CIII-like C-terminal" evidence="2">
    <location>
        <begin position="286"/>
        <end position="389"/>
    </location>
</feature>
<dbReference type="OrthoDB" id="3253247at2"/>
<dbReference type="GO" id="GO:0005975">
    <property type="term" value="P:carbohydrate metabolic process"/>
    <property type="evidence" value="ECO:0007669"/>
    <property type="project" value="InterPro"/>
</dbReference>
<gene>
    <name evidence="3" type="ORF">EBN03_11690</name>
</gene>
<feature type="domain" description="Glycosyltransferase family 28 N-terminal" evidence="1">
    <location>
        <begin position="4"/>
        <end position="52"/>
    </location>
</feature>
<comment type="caution">
    <text evidence="3">The sequence shown here is derived from an EMBL/GenBank/DDBJ whole genome shotgun (WGS) entry which is preliminary data.</text>
</comment>
<dbReference type="InterPro" id="IPR002213">
    <property type="entry name" value="UDP_glucos_trans"/>
</dbReference>
<dbReference type="RefSeq" id="WP_122188013.1">
    <property type="nucleotide sequence ID" value="NZ_RFFH01000004.1"/>
</dbReference>
<protein>
    <submittedName>
        <fullName evidence="3">Glycosyltransferase</fullName>
    </submittedName>
</protein>
<keyword evidence="4" id="KW-1185">Reference proteome</keyword>
<dbReference type="EMBL" id="RFFH01000004">
    <property type="protein sequence ID" value="RMI32630.1"/>
    <property type="molecule type" value="Genomic_DNA"/>
</dbReference>
<dbReference type="Proteomes" id="UP000279275">
    <property type="component" value="Unassembled WGS sequence"/>
</dbReference>
<proteinExistence type="predicted"/>
<dbReference type="PANTHER" id="PTHR48050:SF13">
    <property type="entry name" value="STEROL 3-BETA-GLUCOSYLTRANSFERASE UGT80A2"/>
    <property type="match status" value="1"/>
</dbReference>
<dbReference type="Pfam" id="PF03033">
    <property type="entry name" value="Glyco_transf_28"/>
    <property type="match status" value="1"/>
</dbReference>
<name>A0A3M2L7D2_9NOCA</name>
<dbReference type="InterPro" id="IPR050426">
    <property type="entry name" value="Glycosyltransferase_28"/>
</dbReference>
<accession>A0A3M2L7D2</accession>
<keyword evidence="3" id="KW-0808">Transferase</keyword>
<dbReference type="Gene3D" id="3.40.50.2000">
    <property type="entry name" value="Glycogen Phosphorylase B"/>
    <property type="match status" value="2"/>
</dbReference>